<dbReference type="InterPro" id="IPR054844">
    <property type="entry name" value="TransRegBhcR"/>
</dbReference>
<gene>
    <name evidence="9" type="ORF">SAMN04488052_103207</name>
</gene>
<dbReference type="Gene3D" id="1.10.10.10">
    <property type="entry name" value="Winged helix-like DNA-binding domain superfamily/Winged helix DNA-binding domain"/>
    <property type="match status" value="1"/>
</dbReference>
<keyword evidence="2" id="KW-0238">DNA-binding</keyword>
<evidence type="ECO:0000259" key="7">
    <source>
        <dbReference type="PROSITE" id="PS51077"/>
    </source>
</evidence>
<dbReference type="GO" id="GO:0045892">
    <property type="term" value="P:negative regulation of DNA-templated transcription"/>
    <property type="evidence" value="ECO:0007669"/>
    <property type="project" value="TreeGrafter"/>
</dbReference>
<dbReference type="PANTHER" id="PTHR30136:SF24">
    <property type="entry name" value="HTH-TYPE TRANSCRIPTIONAL REPRESSOR ALLR"/>
    <property type="match status" value="1"/>
</dbReference>
<evidence type="ECO:0000256" key="6">
    <source>
        <dbReference type="SAM" id="MobiDB-lite"/>
    </source>
</evidence>
<dbReference type="Gene3D" id="3.30.450.40">
    <property type="match status" value="1"/>
</dbReference>
<dbReference type="InterPro" id="IPR036390">
    <property type="entry name" value="WH_DNA-bd_sf"/>
</dbReference>
<dbReference type="InterPro" id="IPR005471">
    <property type="entry name" value="Tscrpt_reg_IclR_N"/>
</dbReference>
<dbReference type="GO" id="GO:0003677">
    <property type="term" value="F:DNA binding"/>
    <property type="evidence" value="ECO:0007669"/>
    <property type="project" value="UniProtKB-KW"/>
</dbReference>
<sequence length="280" mass="30678">MADDRERRRKRGRPRSDRPQDATGTVQALDRGLRLLALLAEQDEMTLTEIGLDAGIAPTTAYRLLVTLQQRDMVTFDEEAQTWSIGVETFRIGSAFLRRTNYLEAGRPVMRRLMEASGETSNMAIQDGSDVVFVSQIETHKPIRAFFRPGTRGHMHASGIGKALLAERSEQDVRAIITEKGLPAFTDTTLTTADALFADLARTRERGWAVDDEESTTGMRCLAAPVFNEYGEAIAGISISGLAVRLPDTVLDTLGPLVRDAADEVTDNIGGLLPARMATD</sequence>
<dbReference type="InterPro" id="IPR029016">
    <property type="entry name" value="GAF-like_dom_sf"/>
</dbReference>
<feature type="domain" description="IclR-ED" evidence="8">
    <location>
        <begin position="88"/>
        <end position="271"/>
    </location>
</feature>
<dbReference type="Proteomes" id="UP000199657">
    <property type="component" value="Unassembled WGS sequence"/>
</dbReference>
<evidence type="ECO:0000256" key="5">
    <source>
        <dbReference type="ARBA" id="ARBA00042627"/>
    </source>
</evidence>
<proteinExistence type="predicted"/>
<evidence type="ECO:0000313" key="9">
    <source>
        <dbReference type="EMBL" id="SEO82261.1"/>
    </source>
</evidence>
<reference evidence="9 10" key="1">
    <citation type="submission" date="2016-10" db="EMBL/GenBank/DDBJ databases">
        <authorList>
            <person name="de Groot N.N."/>
        </authorList>
    </citation>
    <scope>NUCLEOTIDE SEQUENCE [LARGE SCALE GENOMIC DNA]</scope>
    <source>
        <strain evidence="9 10">CGMCC 1.6291</strain>
    </source>
</reference>
<dbReference type="InterPro" id="IPR036388">
    <property type="entry name" value="WH-like_DNA-bd_sf"/>
</dbReference>
<accession>A0A1H8SUC0</accession>
<dbReference type="InterPro" id="IPR014757">
    <property type="entry name" value="Tscrpt_reg_IclR_C"/>
</dbReference>
<dbReference type="PROSITE" id="PS51077">
    <property type="entry name" value="HTH_ICLR"/>
    <property type="match status" value="1"/>
</dbReference>
<dbReference type="RefSeq" id="WP_216110773.1">
    <property type="nucleotide sequence ID" value="NZ_FOEG01000003.1"/>
</dbReference>
<dbReference type="SUPFAM" id="SSF46785">
    <property type="entry name" value="Winged helix' DNA-binding domain"/>
    <property type="match status" value="1"/>
</dbReference>
<keyword evidence="3" id="KW-0804">Transcription</keyword>
<evidence type="ECO:0000259" key="8">
    <source>
        <dbReference type="PROSITE" id="PS51078"/>
    </source>
</evidence>
<dbReference type="InterPro" id="IPR050707">
    <property type="entry name" value="HTH_MetabolicPath_Reg"/>
</dbReference>
<keyword evidence="10" id="KW-1185">Reference proteome</keyword>
<evidence type="ECO:0000256" key="3">
    <source>
        <dbReference type="ARBA" id="ARBA00023163"/>
    </source>
</evidence>
<dbReference type="STRING" id="406100.SAMN04488052_103207"/>
<protein>
    <recommendedName>
        <fullName evidence="4">HTH-type transcriptional repressor AllR</fullName>
    </recommendedName>
    <alternativeName>
        <fullName evidence="5">Negative regulator of allantoin and glyoxylate utilization operons</fullName>
    </alternativeName>
</protein>
<dbReference type="Pfam" id="PF09339">
    <property type="entry name" value="HTH_IclR"/>
    <property type="match status" value="1"/>
</dbReference>
<evidence type="ECO:0000313" key="10">
    <source>
        <dbReference type="Proteomes" id="UP000199657"/>
    </source>
</evidence>
<evidence type="ECO:0000256" key="4">
    <source>
        <dbReference type="ARBA" id="ARBA00040379"/>
    </source>
</evidence>
<feature type="region of interest" description="Disordered" evidence="6">
    <location>
        <begin position="1"/>
        <end position="24"/>
    </location>
</feature>
<evidence type="ECO:0000256" key="1">
    <source>
        <dbReference type="ARBA" id="ARBA00023015"/>
    </source>
</evidence>
<dbReference type="GO" id="GO:0003700">
    <property type="term" value="F:DNA-binding transcription factor activity"/>
    <property type="evidence" value="ECO:0007669"/>
    <property type="project" value="TreeGrafter"/>
</dbReference>
<dbReference type="AlphaFoldDB" id="A0A1H8SUC0"/>
<dbReference type="PROSITE" id="PS51078">
    <property type="entry name" value="ICLR_ED"/>
    <property type="match status" value="1"/>
</dbReference>
<organism evidence="9 10">
    <name type="scientific">Aquisalimonas asiatica</name>
    <dbReference type="NCBI Taxonomy" id="406100"/>
    <lineage>
        <taxon>Bacteria</taxon>
        <taxon>Pseudomonadati</taxon>
        <taxon>Pseudomonadota</taxon>
        <taxon>Gammaproteobacteria</taxon>
        <taxon>Chromatiales</taxon>
        <taxon>Ectothiorhodospiraceae</taxon>
        <taxon>Aquisalimonas</taxon>
    </lineage>
</organism>
<feature type="domain" description="HTH iclR-type" evidence="7">
    <location>
        <begin position="26"/>
        <end position="87"/>
    </location>
</feature>
<dbReference type="SMART" id="SM00346">
    <property type="entry name" value="HTH_ICLR"/>
    <property type="match status" value="1"/>
</dbReference>
<dbReference type="PANTHER" id="PTHR30136">
    <property type="entry name" value="HELIX-TURN-HELIX TRANSCRIPTIONAL REGULATOR, ICLR FAMILY"/>
    <property type="match status" value="1"/>
</dbReference>
<dbReference type="NCBIfam" id="NF045644">
    <property type="entry name" value="TransRegBhcR"/>
    <property type="match status" value="1"/>
</dbReference>
<dbReference type="Pfam" id="PF01614">
    <property type="entry name" value="IclR_C"/>
    <property type="match status" value="1"/>
</dbReference>
<dbReference type="EMBL" id="FOEG01000003">
    <property type="protein sequence ID" value="SEO82261.1"/>
    <property type="molecule type" value="Genomic_DNA"/>
</dbReference>
<dbReference type="SUPFAM" id="SSF55781">
    <property type="entry name" value="GAF domain-like"/>
    <property type="match status" value="1"/>
</dbReference>
<name>A0A1H8SUC0_9GAMM</name>
<keyword evidence="1" id="KW-0805">Transcription regulation</keyword>
<evidence type="ECO:0000256" key="2">
    <source>
        <dbReference type="ARBA" id="ARBA00023125"/>
    </source>
</evidence>